<dbReference type="AlphaFoldDB" id="A0A7W8BGH3"/>
<dbReference type="Pfam" id="PF04149">
    <property type="entry name" value="DUF397"/>
    <property type="match status" value="1"/>
</dbReference>
<proteinExistence type="predicted"/>
<protein>
    <recommendedName>
        <fullName evidence="1">DUF397 domain-containing protein</fullName>
    </recommendedName>
</protein>
<reference evidence="2 3" key="1">
    <citation type="submission" date="2020-08" db="EMBL/GenBank/DDBJ databases">
        <title>Genomic Encyclopedia of Type Strains, Phase III (KMG-III): the genomes of soil and plant-associated and newly described type strains.</title>
        <authorList>
            <person name="Whitman W."/>
        </authorList>
    </citation>
    <scope>NUCLEOTIDE SEQUENCE [LARGE SCALE GENOMIC DNA]</scope>
    <source>
        <strain evidence="2 3">CECT 3259</strain>
    </source>
</reference>
<sequence length="51" mass="5449">MCVECAPAAHSTHGLVPVRDSKNPRGPALIFRPAAWSSFVRAMRDGDLTVG</sequence>
<name>A0A7W8BGH3_STREU</name>
<accession>A0A7W8BGH3</accession>
<dbReference type="EMBL" id="JACHJF010000035">
    <property type="protein sequence ID" value="MBB5122895.1"/>
    <property type="molecule type" value="Genomic_DNA"/>
</dbReference>
<organism evidence="2 3">
    <name type="scientific">Streptomyces eurocidicus</name>
    <name type="common">Streptoverticillium eurocidicus</name>
    <dbReference type="NCBI Taxonomy" id="66423"/>
    <lineage>
        <taxon>Bacteria</taxon>
        <taxon>Bacillati</taxon>
        <taxon>Actinomycetota</taxon>
        <taxon>Actinomycetes</taxon>
        <taxon>Kitasatosporales</taxon>
        <taxon>Streptomycetaceae</taxon>
        <taxon>Streptomyces</taxon>
    </lineage>
</organism>
<gene>
    <name evidence="2" type="ORF">FHS36_006369</name>
</gene>
<evidence type="ECO:0000313" key="2">
    <source>
        <dbReference type="EMBL" id="MBB5122895.1"/>
    </source>
</evidence>
<comment type="caution">
    <text evidence="2">The sequence shown here is derived from an EMBL/GenBank/DDBJ whole genome shotgun (WGS) entry which is preliminary data.</text>
</comment>
<feature type="domain" description="DUF397" evidence="1">
    <location>
        <begin position="2"/>
        <end position="44"/>
    </location>
</feature>
<dbReference type="InterPro" id="IPR007278">
    <property type="entry name" value="DUF397"/>
</dbReference>
<evidence type="ECO:0000259" key="1">
    <source>
        <dbReference type="Pfam" id="PF04149"/>
    </source>
</evidence>
<dbReference type="Proteomes" id="UP000528608">
    <property type="component" value="Unassembled WGS sequence"/>
</dbReference>
<evidence type="ECO:0000313" key="3">
    <source>
        <dbReference type="Proteomes" id="UP000528608"/>
    </source>
</evidence>